<proteinExistence type="predicted"/>
<gene>
    <name evidence="2" type="ORF">AXG93_4666s1010</name>
</gene>
<name>A0A176W3G1_MARPO</name>
<dbReference type="Proteomes" id="UP000077202">
    <property type="component" value="Unassembled WGS sequence"/>
</dbReference>
<evidence type="ECO:0000256" key="1">
    <source>
        <dbReference type="SAM" id="MobiDB-lite"/>
    </source>
</evidence>
<feature type="region of interest" description="Disordered" evidence="1">
    <location>
        <begin position="71"/>
        <end position="93"/>
    </location>
</feature>
<accession>A0A176W3G1</accession>
<reference evidence="2" key="1">
    <citation type="submission" date="2016-03" db="EMBL/GenBank/DDBJ databases">
        <title>Mechanisms controlling the formation of the plant cell surface in tip-growing cells are functionally conserved among land plants.</title>
        <authorList>
            <person name="Honkanen S."/>
            <person name="Jones V.A."/>
            <person name="Morieri G."/>
            <person name="Champion C."/>
            <person name="Hetherington A.J."/>
            <person name="Kelly S."/>
            <person name="Saint-Marcoux D."/>
            <person name="Proust H."/>
            <person name="Prescott H."/>
            <person name="Dolan L."/>
        </authorList>
    </citation>
    <scope>NUCLEOTIDE SEQUENCE [LARGE SCALE GENOMIC DNA]</scope>
    <source>
        <tissue evidence="2">Whole gametophyte</tissue>
    </source>
</reference>
<protein>
    <submittedName>
        <fullName evidence="2">Uncharacterized protein</fullName>
    </submittedName>
</protein>
<sequence>MRSLALTGIPAAAAAAAASVEEAAAAAVACDHGGLAWLAADLPHACGQDPPAAENTTQRGKQWLPEGLGHVNLPDGVSQRPDMAGIVKPGERA</sequence>
<evidence type="ECO:0000313" key="2">
    <source>
        <dbReference type="EMBL" id="OAE27131.1"/>
    </source>
</evidence>
<comment type="caution">
    <text evidence="2">The sequence shown here is derived from an EMBL/GenBank/DDBJ whole genome shotgun (WGS) entry which is preliminary data.</text>
</comment>
<keyword evidence="3" id="KW-1185">Reference proteome</keyword>
<organism evidence="2 3">
    <name type="scientific">Marchantia polymorpha subsp. ruderalis</name>
    <dbReference type="NCBI Taxonomy" id="1480154"/>
    <lineage>
        <taxon>Eukaryota</taxon>
        <taxon>Viridiplantae</taxon>
        <taxon>Streptophyta</taxon>
        <taxon>Embryophyta</taxon>
        <taxon>Marchantiophyta</taxon>
        <taxon>Marchantiopsida</taxon>
        <taxon>Marchantiidae</taxon>
        <taxon>Marchantiales</taxon>
        <taxon>Marchantiaceae</taxon>
        <taxon>Marchantia</taxon>
    </lineage>
</organism>
<dbReference type="AlphaFoldDB" id="A0A176W3G1"/>
<evidence type="ECO:0000313" key="3">
    <source>
        <dbReference type="Proteomes" id="UP000077202"/>
    </source>
</evidence>
<dbReference type="EMBL" id="LVLJ01001967">
    <property type="protein sequence ID" value="OAE27131.1"/>
    <property type="molecule type" value="Genomic_DNA"/>
</dbReference>